<feature type="region of interest" description="Disordered" evidence="1">
    <location>
        <begin position="33"/>
        <end position="63"/>
    </location>
</feature>
<gene>
    <name evidence="2" type="ORF">N7493_010325</name>
</gene>
<evidence type="ECO:0000313" key="3">
    <source>
        <dbReference type="Proteomes" id="UP001215712"/>
    </source>
</evidence>
<protein>
    <submittedName>
        <fullName evidence="2">Uncharacterized protein</fullName>
    </submittedName>
</protein>
<evidence type="ECO:0000313" key="2">
    <source>
        <dbReference type="EMBL" id="KAJ5708991.1"/>
    </source>
</evidence>
<organism evidence="2 3">
    <name type="scientific">Penicillium malachiteum</name>
    <dbReference type="NCBI Taxonomy" id="1324776"/>
    <lineage>
        <taxon>Eukaryota</taxon>
        <taxon>Fungi</taxon>
        <taxon>Dikarya</taxon>
        <taxon>Ascomycota</taxon>
        <taxon>Pezizomycotina</taxon>
        <taxon>Eurotiomycetes</taxon>
        <taxon>Eurotiomycetidae</taxon>
        <taxon>Eurotiales</taxon>
        <taxon>Aspergillaceae</taxon>
        <taxon>Penicillium</taxon>
    </lineage>
</organism>
<name>A0AAD6HCK4_9EURO</name>
<feature type="compositionally biased region" description="Polar residues" evidence="1">
    <location>
        <begin position="40"/>
        <end position="61"/>
    </location>
</feature>
<reference evidence="2" key="1">
    <citation type="journal article" date="2023" name="IMA Fungus">
        <title>Comparative genomic study of the Penicillium genus elucidates a diverse pangenome and 15 lateral gene transfer events.</title>
        <authorList>
            <person name="Petersen C."/>
            <person name="Sorensen T."/>
            <person name="Nielsen M.R."/>
            <person name="Sondergaard T.E."/>
            <person name="Sorensen J.L."/>
            <person name="Fitzpatrick D.A."/>
            <person name="Frisvad J.C."/>
            <person name="Nielsen K.L."/>
        </authorList>
    </citation>
    <scope>NUCLEOTIDE SEQUENCE</scope>
    <source>
        <strain evidence="2">IBT 17514</strain>
    </source>
</reference>
<proteinExistence type="predicted"/>
<dbReference type="AlphaFoldDB" id="A0AAD6HCK4"/>
<reference evidence="2" key="2">
    <citation type="submission" date="2023-01" db="EMBL/GenBank/DDBJ databases">
        <authorList>
            <person name="Petersen C."/>
        </authorList>
    </citation>
    <scope>NUCLEOTIDE SEQUENCE</scope>
    <source>
        <strain evidence="2">IBT 17514</strain>
    </source>
</reference>
<comment type="caution">
    <text evidence="2">The sequence shown here is derived from an EMBL/GenBank/DDBJ whole genome shotgun (WGS) entry which is preliminary data.</text>
</comment>
<sequence>MVVIPHSAQGLAPTLNTIADSVGTVAGSSGSISNGVSWSNMTTTHTNDPVTGEKASNTITETTHKTTVDPTAAIGSQWGWWCV</sequence>
<evidence type="ECO:0000256" key="1">
    <source>
        <dbReference type="SAM" id="MobiDB-lite"/>
    </source>
</evidence>
<dbReference type="Proteomes" id="UP001215712">
    <property type="component" value="Unassembled WGS sequence"/>
</dbReference>
<accession>A0AAD6HCK4</accession>
<keyword evidence="3" id="KW-1185">Reference proteome</keyword>
<dbReference type="EMBL" id="JAQJAN010000019">
    <property type="protein sequence ID" value="KAJ5708991.1"/>
    <property type="molecule type" value="Genomic_DNA"/>
</dbReference>